<comment type="caution">
    <text evidence="6">The sequence shown here is derived from an EMBL/GenBank/DDBJ whole genome shotgun (WGS) entry which is preliminary data.</text>
</comment>
<protein>
    <recommendedName>
        <fullName evidence="5">Outer membrane lipoprotein BamD-like domain-containing protein</fullName>
    </recommendedName>
</protein>
<evidence type="ECO:0000256" key="3">
    <source>
        <dbReference type="ARBA" id="ARBA00023237"/>
    </source>
</evidence>
<dbReference type="InterPro" id="IPR011990">
    <property type="entry name" value="TPR-like_helical_dom_sf"/>
</dbReference>
<dbReference type="EMBL" id="LIIK01000022">
    <property type="protein sequence ID" value="KQM08770.1"/>
    <property type="molecule type" value="Genomic_DNA"/>
</dbReference>
<dbReference type="InterPro" id="IPR039565">
    <property type="entry name" value="BamD-like"/>
</dbReference>
<keyword evidence="3" id="KW-0998">Cell outer membrane</keyword>
<evidence type="ECO:0000313" key="7">
    <source>
        <dbReference type="Proteomes" id="UP000054172"/>
    </source>
</evidence>
<accession>A0A0Q4B4F0</accession>
<gene>
    <name evidence="6" type="ORF">AL399_05385</name>
</gene>
<dbReference type="Gene3D" id="1.25.40.10">
    <property type="entry name" value="Tetratricopeptide repeat domain"/>
    <property type="match status" value="1"/>
</dbReference>
<sequence length="274" mass="31924">MLMNRRILLVACAAVLSCSAGCNKYDKLLKSTDTELQWRAALDYYQRGKWNKAAQLFERVAPLSRATKRADSAYYYLSDSQFHNGDYDLAGYGFEQYIANYPRSPFLQEASFMAPYCHYLNSPRPELDQQPTIKAINGFHEYIAGFPLGAHRAEADRMLKEMYSKLMTKSYLGAKQYYQQEYYRSAIVALRGSLEKYPDSPYREEGQFLILRSTYLMAKNSVPEKRRERYQQTVDEYLTFAAEFGQSRYIKEASDYYVKSMRFLGKDPNPELVK</sequence>
<feature type="chain" id="PRO_5006212482" description="Outer membrane lipoprotein BamD-like domain-containing protein" evidence="4">
    <location>
        <begin position="25"/>
        <end position="274"/>
    </location>
</feature>
<keyword evidence="7" id="KW-1185">Reference proteome</keyword>
<dbReference type="STRING" id="1702214.AL399_05385"/>
<dbReference type="NCBIfam" id="TIGR03302">
    <property type="entry name" value="OM_YfiO"/>
    <property type="match status" value="1"/>
</dbReference>
<evidence type="ECO:0000256" key="2">
    <source>
        <dbReference type="ARBA" id="ARBA00023136"/>
    </source>
</evidence>
<feature type="signal peptide" evidence="4">
    <location>
        <begin position="1"/>
        <end position="24"/>
    </location>
</feature>
<organism evidence="6 7">
    <name type="scientific">Candidatus [Bacteroides] periocalifornicus</name>
    <dbReference type="NCBI Taxonomy" id="1702214"/>
    <lineage>
        <taxon>Bacteria</taxon>
        <taxon>Pseudomonadati</taxon>
        <taxon>Bacteroidota</taxon>
    </lineage>
</organism>
<reference evidence="6" key="1">
    <citation type="submission" date="2015-08" db="EMBL/GenBank/DDBJ databases">
        <title>Candidatus Bacteriodes Periocalifornicus.</title>
        <authorList>
            <person name="McLean J.S."/>
            <person name="Kelley S."/>
        </authorList>
    </citation>
    <scope>NUCLEOTIDE SEQUENCE [LARGE SCALE GENOMIC DNA]</scope>
    <source>
        <strain evidence="6">12B</strain>
    </source>
</reference>
<dbReference type="PROSITE" id="PS51257">
    <property type="entry name" value="PROKAR_LIPOPROTEIN"/>
    <property type="match status" value="1"/>
</dbReference>
<dbReference type="PATRIC" id="fig|1702214.3.peg.25"/>
<keyword evidence="2" id="KW-0472">Membrane</keyword>
<dbReference type="AlphaFoldDB" id="A0A0Q4B4F0"/>
<feature type="domain" description="Outer membrane lipoprotein BamD-like" evidence="5">
    <location>
        <begin position="38"/>
        <end position="221"/>
    </location>
</feature>
<name>A0A0Q4B4F0_9BACT</name>
<evidence type="ECO:0000259" key="5">
    <source>
        <dbReference type="Pfam" id="PF13525"/>
    </source>
</evidence>
<dbReference type="SUPFAM" id="SSF48452">
    <property type="entry name" value="TPR-like"/>
    <property type="match status" value="1"/>
</dbReference>
<proteinExistence type="predicted"/>
<evidence type="ECO:0000313" key="6">
    <source>
        <dbReference type="EMBL" id="KQM08770.1"/>
    </source>
</evidence>
<dbReference type="Pfam" id="PF13525">
    <property type="entry name" value="YfiO"/>
    <property type="match status" value="1"/>
</dbReference>
<dbReference type="InterPro" id="IPR017689">
    <property type="entry name" value="BamD"/>
</dbReference>
<evidence type="ECO:0000256" key="4">
    <source>
        <dbReference type="SAM" id="SignalP"/>
    </source>
</evidence>
<evidence type="ECO:0000256" key="1">
    <source>
        <dbReference type="ARBA" id="ARBA00022729"/>
    </source>
</evidence>
<keyword evidence="1 4" id="KW-0732">Signal</keyword>
<dbReference type="Proteomes" id="UP000054172">
    <property type="component" value="Unassembled WGS sequence"/>
</dbReference>